<evidence type="ECO:0000259" key="4">
    <source>
        <dbReference type="Pfam" id="PF00535"/>
    </source>
</evidence>
<dbReference type="RefSeq" id="WP_264893147.1">
    <property type="nucleotide sequence ID" value="NZ_CP110257.1"/>
</dbReference>
<dbReference type="EMBL" id="CP110257">
    <property type="protein sequence ID" value="UZD55393.1"/>
    <property type="molecule type" value="Genomic_DNA"/>
</dbReference>
<gene>
    <name evidence="5" type="ORF">OMP39_02035</name>
</gene>
<accession>A0ABY6MTP5</accession>
<feature type="domain" description="Glycosyltransferase 2-like" evidence="4">
    <location>
        <begin position="14"/>
        <end position="147"/>
    </location>
</feature>
<dbReference type="Pfam" id="PF00535">
    <property type="entry name" value="Glycos_transf_2"/>
    <property type="match status" value="1"/>
</dbReference>
<evidence type="ECO:0000256" key="2">
    <source>
        <dbReference type="ARBA" id="ARBA00022676"/>
    </source>
</evidence>
<dbReference type="CDD" id="cd00761">
    <property type="entry name" value="Glyco_tranf_GTA_type"/>
    <property type="match status" value="1"/>
</dbReference>
<protein>
    <submittedName>
        <fullName evidence="5">Glycosyltransferase family 2 protein</fullName>
    </submittedName>
</protein>
<dbReference type="PANTHER" id="PTHR43179">
    <property type="entry name" value="RHAMNOSYLTRANSFERASE WBBL"/>
    <property type="match status" value="1"/>
</dbReference>
<dbReference type="InterPro" id="IPR029044">
    <property type="entry name" value="Nucleotide-diphossugar_trans"/>
</dbReference>
<evidence type="ECO:0000256" key="3">
    <source>
        <dbReference type="ARBA" id="ARBA00022679"/>
    </source>
</evidence>
<name>A0ABY6MTP5_9BURK</name>
<reference evidence="5" key="1">
    <citation type="submission" date="2022-10" db="EMBL/GenBank/DDBJ databases">
        <title>Complete genome sequence of Schlegelella aquatica LMG 23380.</title>
        <authorList>
            <person name="Musilova J."/>
            <person name="Kourilova X."/>
            <person name="Bezdicek M."/>
            <person name="Hermankova K."/>
            <person name="Obruca S."/>
            <person name="Sedlar K."/>
        </authorList>
    </citation>
    <scope>NUCLEOTIDE SEQUENCE</scope>
    <source>
        <strain evidence="5">LMG 23380</strain>
    </source>
</reference>
<dbReference type="InterPro" id="IPR001173">
    <property type="entry name" value="Glyco_trans_2-like"/>
</dbReference>
<organism evidence="5 6">
    <name type="scientific">Caldimonas aquatica</name>
    <dbReference type="NCBI Taxonomy" id="376175"/>
    <lineage>
        <taxon>Bacteria</taxon>
        <taxon>Pseudomonadati</taxon>
        <taxon>Pseudomonadota</taxon>
        <taxon>Betaproteobacteria</taxon>
        <taxon>Burkholderiales</taxon>
        <taxon>Sphaerotilaceae</taxon>
        <taxon>Caldimonas</taxon>
    </lineage>
</organism>
<dbReference type="Proteomes" id="UP001163266">
    <property type="component" value="Chromosome"/>
</dbReference>
<keyword evidence="6" id="KW-1185">Reference proteome</keyword>
<dbReference type="PANTHER" id="PTHR43179:SF12">
    <property type="entry name" value="GALACTOFURANOSYLTRANSFERASE GLFT2"/>
    <property type="match status" value="1"/>
</dbReference>
<sequence length="286" mass="31810">MSVQRWAEGARVDVLVPTRQRPAALAATLATLVGQQYRGFDVIVSDQSDGDASYDCGEVRSVVRLLQARGHRVTLQRNLPRRGLAQQRQFLLDHSTAPYVLYLDDDVLLEPEQIGRMLAALREAGCGFVGSAVIGLSFRDDVRPHQQAVEFWDDRVEPERVRPGTPAWQRHLLHNAANLWHVQQRLAPGETRLYKVAWVGGCVMFDAAKLRECGGFDFWQELPPEHCGEDVWAQLRVMERHGGCGLMPSGAYHQELPTTVPCREVDAPHVLGRPRAATEPALGAAA</sequence>
<evidence type="ECO:0000313" key="5">
    <source>
        <dbReference type="EMBL" id="UZD55393.1"/>
    </source>
</evidence>
<comment type="similarity">
    <text evidence="1">Belongs to the glycosyltransferase 2 family.</text>
</comment>
<keyword evidence="2" id="KW-0328">Glycosyltransferase</keyword>
<proteinExistence type="inferred from homology"/>
<dbReference type="SUPFAM" id="SSF53448">
    <property type="entry name" value="Nucleotide-diphospho-sugar transferases"/>
    <property type="match status" value="1"/>
</dbReference>
<evidence type="ECO:0000256" key="1">
    <source>
        <dbReference type="ARBA" id="ARBA00006739"/>
    </source>
</evidence>
<keyword evidence="3" id="KW-0808">Transferase</keyword>
<dbReference type="Gene3D" id="3.90.550.10">
    <property type="entry name" value="Spore Coat Polysaccharide Biosynthesis Protein SpsA, Chain A"/>
    <property type="match status" value="1"/>
</dbReference>
<evidence type="ECO:0000313" key="6">
    <source>
        <dbReference type="Proteomes" id="UP001163266"/>
    </source>
</evidence>